<protein>
    <submittedName>
        <fullName evidence="7">Sodium:neurotransmitter symporter family protein</fullName>
    </submittedName>
</protein>
<keyword evidence="2" id="KW-0813">Transport</keyword>
<feature type="transmembrane region" description="Helical" evidence="6">
    <location>
        <begin position="67"/>
        <end position="91"/>
    </location>
</feature>
<gene>
    <name evidence="7" type="ORF">EVA_17410</name>
</gene>
<feature type="transmembrane region" description="Helical" evidence="6">
    <location>
        <begin position="416"/>
        <end position="433"/>
    </location>
</feature>
<comment type="caution">
    <text evidence="7">The sequence shown here is derived from an EMBL/GenBank/DDBJ whole genome shotgun (WGS) entry which is preliminary data.</text>
</comment>
<feature type="transmembrane region" description="Helical" evidence="6">
    <location>
        <begin position="202"/>
        <end position="222"/>
    </location>
</feature>
<dbReference type="AlphaFoldDB" id="J9FY65"/>
<dbReference type="InterPro" id="IPR047218">
    <property type="entry name" value="YocR/YhdH-like"/>
</dbReference>
<dbReference type="PROSITE" id="PS50267">
    <property type="entry name" value="NA_NEUROTRAN_SYMP_3"/>
    <property type="match status" value="1"/>
</dbReference>
<keyword evidence="4 6" id="KW-1133">Transmembrane helix</keyword>
<comment type="subcellular location">
    <subcellularLocation>
        <location evidence="1">Membrane</location>
        <topology evidence="1">Multi-pass membrane protein</topology>
    </subcellularLocation>
</comment>
<dbReference type="EMBL" id="AMCI01006349">
    <property type="protein sequence ID" value="EJW94492.1"/>
    <property type="molecule type" value="Genomic_DNA"/>
</dbReference>
<evidence type="ECO:0000256" key="6">
    <source>
        <dbReference type="SAM" id="Phobius"/>
    </source>
</evidence>
<feature type="transmembrane region" description="Helical" evidence="6">
    <location>
        <begin position="38"/>
        <end position="55"/>
    </location>
</feature>
<evidence type="ECO:0000256" key="1">
    <source>
        <dbReference type="ARBA" id="ARBA00004141"/>
    </source>
</evidence>
<sequence>MKRKYDKFLTFAASLKCFYINLKDFMHKGERASFGSKMGAILAAAGSAVGLGNIWRFPYETGNHGGAAFILIYLGCVLMLGMPVMIAEFTVGRHAKASTGRAYRVLAPGTSWKWVGYLGVMAGFLILGYYSVVAGWTLEYILSAGCNDFAGQSPQDFMAAFQSFSQDPIRPLLWLTCFLLATHFIIVKGVKDGIERSSKVMMPVLFVLILVLVGCSLSLPNAERGVEFLLKPDFSKLTPDAFLGAMGQAFFSLSLGMGCLSTYASYFGKDAKLGQTALSVGSIDTFVAVLAGLIIFPAAFSVGIQPDAGPSLIFITLPNVFQQAFSGWPILAYLFSVMFYVLLALAALTSTISLHEVVTAFLHEEWGMTRGRAARLVTAGCLLIGVLSSLSLGILQHFTVFQLGFFDLLDYVTAKIMLPVGGVLVCLFVGWHLKRSVSYEELTNGGTLKSGFFNLYFFLLRYVVPLAIVLIFINELGLL</sequence>
<dbReference type="GO" id="GO:0016020">
    <property type="term" value="C:membrane"/>
    <property type="evidence" value="ECO:0007669"/>
    <property type="project" value="UniProtKB-SubCell"/>
</dbReference>
<dbReference type="CDD" id="cd10336">
    <property type="entry name" value="SLC6sbd_Tyt1-Like"/>
    <property type="match status" value="1"/>
</dbReference>
<feature type="transmembrane region" description="Helical" evidence="6">
    <location>
        <begin position="278"/>
        <end position="300"/>
    </location>
</feature>
<evidence type="ECO:0000256" key="5">
    <source>
        <dbReference type="ARBA" id="ARBA00023136"/>
    </source>
</evidence>
<evidence type="ECO:0000256" key="4">
    <source>
        <dbReference type="ARBA" id="ARBA00022989"/>
    </source>
</evidence>
<feature type="transmembrane region" description="Helical" evidence="6">
    <location>
        <begin position="242"/>
        <end position="266"/>
    </location>
</feature>
<organism evidence="7">
    <name type="scientific">gut metagenome</name>
    <dbReference type="NCBI Taxonomy" id="749906"/>
    <lineage>
        <taxon>unclassified sequences</taxon>
        <taxon>metagenomes</taxon>
        <taxon>organismal metagenomes</taxon>
    </lineage>
</organism>
<name>J9FY65_9ZZZZ</name>
<evidence type="ECO:0000313" key="7">
    <source>
        <dbReference type="EMBL" id="EJW94492.1"/>
    </source>
</evidence>
<feature type="transmembrane region" description="Helical" evidence="6">
    <location>
        <begin position="330"/>
        <end position="352"/>
    </location>
</feature>
<keyword evidence="5 6" id="KW-0472">Membrane</keyword>
<feature type="transmembrane region" description="Helical" evidence="6">
    <location>
        <begin position="453"/>
        <end position="473"/>
    </location>
</feature>
<proteinExistence type="predicted"/>
<dbReference type="InterPro" id="IPR037272">
    <property type="entry name" value="SNS_sf"/>
</dbReference>
<accession>J9FY65</accession>
<feature type="transmembrane region" description="Helical" evidence="6">
    <location>
        <begin position="373"/>
        <end position="396"/>
    </location>
</feature>
<dbReference type="PROSITE" id="PS00610">
    <property type="entry name" value="NA_NEUROTRAN_SYMP_1"/>
    <property type="match status" value="1"/>
</dbReference>
<dbReference type="InterPro" id="IPR000175">
    <property type="entry name" value="Na/ntran_symport"/>
</dbReference>
<evidence type="ECO:0000256" key="3">
    <source>
        <dbReference type="ARBA" id="ARBA00022692"/>
    </source>
</evidence>
<dbReference type="SUPFAM" id="SSF161070">
    <property type="entry name" value="SNF-like"/>
    <property type="match status" value="1"/>
</dbReference>
<reference evidence="7" key="1">
    <citation type="journal article" date="2012" name="PLoS ONE">
        <title>Gene sets for utilization of primary and secondary nutrition supplies in the distal gut of endangered iberian lynx.</title>
        <authorList>
            <person name="Alcaide M."/>
            <person name="Messina E."/>
            <person name="Richter M."/>
            <person name="Bargiela R."/>
            <person name="Peplies J."/>
            <person name="Huws S.A."/>
            <person name="Newbold C.J."/>
            <person name="Golyshin P.N."/>
            <person name="Simon M.A."/>
            <person name="Lopez G."/>
            <person name="Yakimov M.M."/>
            <person name="Ferrer M."/>
        </authorList>
    </citation>
    <scope>NUCLEOTIDE SEQUENCE</scope>
</reference>
<feature type="transmembrane region" description="Helical" evidence="6">
    <location>
        <begin position="112"/>
        <end position="132"/>
    </location>
</feature>
<feature type="transmembrane region" description="Helical" evidence="6">
    <location>
        <begin position="172"/>
        <end position="190"/>
    </location>
</feature>
<dbReference type="PANTHER" id="PTHR42948">
    <property type="entry name" value="TRANSPORTER"/>
    <property type="match status" value="1"/>
</dbReference>
<dbReference type="PRINTS" id="PR00176">
    <property type="entry name" value="NANEUSMPORT"/>
</dbReference>
<dbReference type="NCBIfam" id="NF037979">
    <property type="entry name" value="Na_transp"/>
    <property type="match status" value="1"/>
</dbReference>
<keyword evidence="3 6" id="KW-0812">Transmembrane</keyword>
<evidence type="ECO:0000256" key="2">
    <source>
        <dbReference type="ARBA" id="ARBA00022448"/>
    </source>
</evidence>
<dbReference type="Pfam" id="PF00209">
    <property type="entry name" value="SNF"/>
    <property type="match status" value="2"/>
</dbReference>
<dbReference type="PANTHER" id="PTHR42948:SF1">
    <property type="entry name" value="TRANSPORTER"/>
    <property type="match status" value="1"/>
</dbReference>